<dbReference type="OrthoDB" id="1495241at2"/>
<dbReference type="PROSITE" id="PS50164">
    <property type="entry name" value="GIY_YIG"/>
    <property type="match status" value="1"/>
</dbReference>
<protein>
    <submittedName>
        <fullName evidence="3">Putative endonuclease</fullName>
    </submittedName>
</protein>
<dbReference type="PANTHER" id="PTHR34477">
    <property type="entry name" value="UPF0213 PROTEIN YHBQ"/>
    <property type="match status" value="1"/>
</dbReference>
<proteinExistence type="inferred from homology"/>
<keyword evidence="3" id="KW-0255">Endonuclease</keyword>
<evidence type="ECO:0000313" key="3">
    <source>
        <dbReference type="EMBL" id="SHI91904.1"/>
    </source>
</evidence>
<evidence type="ECO:0000256" key="1">
    <source>
        <dbReference type="ARBA" id="ARBA00007435"/>
    </source>
</evidence>
<dbReference type="CDD" id="cd10456">
    <property type="entry name" value="GIY-YIG_UPF0213"/>
    <property type="match status" value="1"/>
</dbReference>
<dbReference type="GO" id="GO:0004519">
    <property type="term" value="F:endonuclease activity"/>
    <property type="evidence" value="ECO:0007669"/>
    <property type="project" value="UniProtKB-KW"/>
</dbReference>
<dbReference type="InterPro" id="IPR050190">
    <property type="entry name" value="UPF0213_domain"/>
</dbReference>
<dbReference type="RefSeq" id="WP_073311124.1">
    <property type="nucleotide sequence ID" value="NZ_FQZI01000003.1"/>
</dbReference>
<reference evidence="4" key="1">
    <citation type="submission" date="2016-11" db="EMBL/GenBank/DDBJ databases">
        <authorList>
            <person name="Varghese N."/>
            <person name="Submissions S."/>
        </authorList>
    </citation>
    <scope>NUCLEOTIDE SEQUENCE [LARGE SCALE GENOMIC DNA]</scope>
    <source>
        <strain evidence="4">DSM 18829</strain>
    </source>
</reference>
<keyword evidence="3" id="KW-0540">Nuclease</keyword>
<organism evidence="3 4">
    <name type="scientific">Flavobacterium terrae</name>
    <dbReference type="NCBI Taxonomy" id="415425"/>
    <lineage>
        <taxon>Bacteria</taxon>
        <taxon>Pseudomonadati</taxon>
        <taxon>Bacteroidota</taxon>
        <taxon>Flavobacteriia</taxon>
        <taxon>Flavobacteriales</taxon>
        <taxon>Flavobacteriaceae</taxon>
        <taxon>Flavobacterium</taxon>
    </lineage>
</organism>
<gene>
    <name evidence="3" type="ORF">SAMN05444363_2100</name>
</gene>
<dbReference type="Gene3D" id="3.40.1440.10">
    <property type="entry name" value="GIY-YIG endonuclease"/>
    <property type="match status" value="1"/>
</dbReference>
<keyword evidence="3" id="KW-0378">Hydrolase</keyword>
<feature type="domain" description="GIY-YIG" evidence="2">
    <location>
        <begin position="1"/>
        <end position="76"/>
    </location>
</feature>
<dbReference type="AlphaFoldDB" id="A0A1M6F2D6"/>
<dbReference type="PANTHER" id="PTHR34477:SF1">
    <property type="entry name" value="UPF0213 PROTEIN YHBQ"/>
    <property type="match status" value="1"/>
</dbReference>
<dbReference type="EMBL" id="FQZI01000003">
    <property type="protein sequence ID" value="SHI91904.1"/>
    <property type="molecule type" value="Genomic_DNA"/>
</dbReference>
<accession>A0A1M6F2D6</accession>
<sequence>MKGYMYILECSDGSYYTGSTIDLERRLQEHQNGEGANHTKKRLPVSLVYCEEYERIDEAFHREKQIQGWSRKKKEALIASCEKSLKEAAQCINETHFQNYKGGFDSAQPPFKNGD</sequence>
<evidence type="ECO:0000313" key="4">
    <source>
        <dbReference type="Proteomes" id="UP000184488"/>
    </source>
</evidence>
<dbReference type="SUPFAM" id="SSF82771">
    <property type="entry name" value="GIY-YIG endonuclease"/>
    <property type="match status" value="1"/>
</dbReference>
<dbReference type="SMART" id="SM00465">
    <property type="entry name" value="GIYc"/>
    <property type="match status" value="1"/>
</dbReference>
<dbReference type="InterPro" id="IPR035901">
    <property type="entry name" value="GIY-YIG_endonuc_sf"/>
</dbReference>
<dbReference type="InterPro" id="IPR000305">
    <property type="entry name" value="GIY-YIG_endonuc"/>
</dbReference>
<comment type="similarity">
    <text evidence="1">Belongs to the UPF0213 family.</text>
</comment>
<name>A0A1M6F2D6_9FLAO</name>
<keyword evidence="4" id="KW-1185">Reference proteome</keyword>
<dbReference type="Proteomes" id="UP000184488">
    <property type="component" value="Unassembled WGS sequence"/>
</dbReference>
<dbReference type="Pfam" id="PF01541">
    <property type="entry name" value="GIY-YIG"/>
    <property type="match status" value="1"/>
</dbReference>
<dbReference type="STRING" id="415425.SAMN05444363_2100"/>
<evidence type="ECO:0000259" key="2">
    <source>
        <dbReference type="PROSITE" id="PS50164"/>
    </source>
</evidence>